<evidence type="ECO:0000256" key="1">
    <source>
        <dbReference type="ARBA" id="ARBA00022737"/>
    </source>
</evidence>
<dbReference type="EMBL" id="JAFIDN010000001">
    <property type="protein sequence ID" value="MBP3191468.1"/>
    <property type="molecule type" value="Genomic_DNA"/>
</dbReference>
<evidence type="ECO:0000313" key="6">
    <source>
        <dbReference type="Proteomes" id="UP000673975"/>
    </source>
</evidence>
<keyword evidence="6" id="KW-1185">Reference proteome</keyword>
<reference evidence="5" key="1">
    <citation type="submission" date="2021-02" db="EMBL/GenBank/DDBJ databases">
        <title>Natronogracilivirga saccharolytica gen. nov. sp. nov. a new anaerobic, haloalkiliphilic carbohydrate-fermenting bacterium from soda lake and proposing of Cyclonatronumiaceae fam. nov. in the phylum Balneolaeota.</title>
        <authorList>
            <person name="Zhilina T.N."/>
            <person name="Sorokin D.Y."/>
            <person name="Zavarzina D.G."/>
            <person name="Toshchakov S.V."/>
            <person name="Kublanov I.V."/>
        </authorList>
    </citation>
    <scope>NUCLEOTIDE SEQUENCE</scope>
    <source>
        <strain evidence="5">Z-1702</strain>
    </source>
</reference>
<dbReference type="PROSITE" id="PS50005">
    <property type="entry name" value="TPR"/>
    <property type="match status" value="8"/>
</dbReference>
<keyword evidence="2 3" id="KW-0802">TPR repeat</keyword>
<comment type="caution">
    <text evidence="5">The sequence shown here is derived from an EMBL/GenBank/DDBJ whole genome shotgun (WGS) entry which is preliminary data.</text>
</comment>
<dbReference type="SMART" id="SM00028">
    <property type="entry name" value="TPR"/>
    <property type="match status" value="19"/>
</dbReference>
<organism evidence="5 6">
    <name type="scientific">Natronogracilivirga saccharolytica</name>
    <dbReference type="NCBI Taxonomy" id="2812953"/>
    <lineage>
        <taxon>Bacteria</taxon>
        <taxon>Pseudomonadati</taxon>
        <taxon>Balneolota</taxon>
        <taxon>Balneolia</taxon>
        <taxon>Balneolales</taxon>
        <taxon>Cyclonatronaceae</taxon>
        <taxon>Natronogracilivirga</taxon>
    </lineage>
</organism>
<keyword evidence="1" id="KW-0677">Repeat</keyword>
<dbReference type="SUPFAM" id="SSF48452">
    <property type="entry name" value="TPR-like"/>
    <property type="match status" value="5"/>
</dbReference>
<proteinExistence type="predicted"/>
<dbReference type="Pfam" id="PF13174">
    <property type="entry name" value="TPR_6"/>
    <property type="match status" value="4"/>
</dbReference>
<gene>
    <name evidence="5" type="ORF">NATSA_02210</name>
</gene>
<feature type="repeat" description="TPR" evidence="3">
    <location>
        <begin position="844"/>
        <end position="877"/>
    </location>
</feature>
<feature type="chain" id="PRO_5035239726" evidence="4">
    <location>
        <begin position="27"/>
        <end position="995"/>
    </location>
</feature>
<feature type="signal peptide" evidence="4">
    <location>
        <begin position="1"/>
        <end position="26"/>
    </location>
</feature>
<dbReference type="InterPro" id="IPR019734">
    <property type="entry name" value="TPR_rpt"/>
</dbReference>
<sequence length="995" mass="115265">MTGLFRLCIILLVLAGWVFIPPPAHGQSSPSPAHDHFETGKRLYEEGLFLQAANYFNKALQSGQERHFTEDARFYLAKSQAALDTLNHRVYTEQFLQDYPAGRYAARVLEDMGSRSFQMQDFEEALSDYSRAYKIETEKDERARFLFLMAESTREMAATDSASVLYDTLAHMYPETEWAPKALYSRGRLYLEKEDFDQSSAVFESLRERYPNHTVTRQIGTALGEMYYRQERYEEAIEALRSEMSYLEGEAQMKAVLLIAESHNYLENFDRAATFYRRYINLADDEMEERPAHYGLGWVYHKQQVYHWAAESFGKAAKGDDELARKARYYQAVNYKLSGRYDRALEVFETFGDRYTDGFWVEYAYYEWALTAFELGRYDLAIDVLQRLIRGDDDLEDPGKVYSLLGEAYFANNEFTRAVRAFEIAEQTDEVDADMKRQARFQRAWVLYENHAFREAARAFEEVYRDQPSGELAAEALFWSADSYYNLSQWEQAARHFERFLEGYPDHRFAGAASYSLGWANFHMRNFLQAVRYFEAFKRDHEPPPMALFPYEIDTRLRIGDSYYALGRYDDAIANYDQVAGSEEGGDYALFQMGNSYFRNDQSFEAVRTFRRLPRVFPESNLREQARYNIGYIFFLNGNYDQAIEEFHELINRYPGTEWAARAQYQIGDAFYNAGQFEEAVEAYRTVLDEYPGSRLVVDAVNGIQFAQLAGGKEDTSLDILEDFLNQHPQTGTADQLRFRQAENLLQAGDYEQAVSSFRHYIRVTTSESMIPEAWYNIGDAYEQLREYSEAVAAYRTIVDEYPESDRVDPSLLNIGRIEYEQERYSDAISALEKLVESEGRLQVEALATLGDAYFADGRTGRAESAYRRATDIRDDHQQSLIGKGRVALERGQYMDASQLFSRVAEMSTANRGAEAQYYLGKVEQARNNHEEAIDEFARVSALYEAYDEWVARAMLATADSYREMGRTGRASQTLQDVIERFPDTKYARQASEQL</sequence>
<name>A0A8J7S759_9BACT</name>
<feature type="repeat" description="TPR" evidence="3">
    <location>
        <begin position="624"/>
        <end position="657"/>
    </location>
</feature>
<feature type="repeat" description="TPR" evidence="3">
    <location>
        <begin position="180"/>
        <end position="213"/>
    </location>
</feature>
<dbReference type="Pfam" id="PF13432">
    <property type="entry name" value="TPR_16"/>
    <property type="match status" value="4"/>
</dbReference>
<dbReference type="AlphaFoldDB" id="A0A8J7S759"/>
<feature type="repeat" description="TPR" evidence="3">
    <location>
        <begin position="399"/>
        <end position="432"/>
    </location>
</feature>
<evidence type="ECO:0000313" key="5">
    <source>
        <dbReference type="EMBL" id="MBP3191468.1"/>
    </source>
</evidence>
<dbReference type="Pfam" id="PF13424">
    <property type="entry name" value="TPR_12"/>
    <property type="match status" value="2"/>
</dbReference>
<evidence type="ECO:0000256" key="3">
    <source>
        <dbReference type="PROSITE-ProRule" id="PRU00339"/>
    </source>
</evidence>
<dbReference type="PANTHER" id="PTHR45586">
    <property type="entry name" value="TPR REPEAT-CONTAINING PROTEIN PA4667"/>
    <property type="match status" value="1"/>
</dbReference>
<dbReference type="PANTHER" id="PTHR45586:SF1">
    <property type="entry name" value="LIPOPOLYSACCHARIDE ASSEMBLY PROTEIN B"/>
    <property type="match status" value="1"/>
</dbReference>
<evidence type="ECO:0000256" key="4">
    <source>
        <dbReference type="SAM" id="SignalP"/>
    </source>
</evidence>
<evidence type="ECO:0000256" key="2">
    <source>
        <dbReference type="ARBA" id="ARBA00022803"/>
    </source>
</evidence>
<accession>A0A8J7S759</accession>
<feature type="repeat" description="TPR" evidence="3">
    <location>
        <begin position="474"/>
        <end position="507"/>
    </location>
</feature>
<protein>
    <submittedName>
        <fullName evidence="5">Tetratricopeptide repeat protein</fullName>
    </submittedName>
</protein>
<dbReference type="Gene3D" id="1.25.40.10">
    <property type="entry name" value="Tetratricopeptide repeat domain"/>
    <property type="match status" value="10"/>
</dbReference>
<dbReference type="PROSITE" id="PS50293">
    <property type="entry name" value="TPR_REGION"/>
    <property type="match status" value="1"/>
</dbReference>
<keyword evidence="4" id="KW-0732">Signal</keyword>
<dbReference type="InterPro" id="IPR011990">
    <property type="entry name" value="TPR-like_helical_dom_sf"/>
</dbReference>
<dbReference type="InterPro" id="IPR051012">
    <property type="entry name" value="CellSynth/LPSAsmb/PSIAsmb"/>
</dbReference>
<dbReference type="RefSeq" id="WP_210510009.1">
    <property type="nucleotide sequence ID" value="NZ_JAFIDN010000001.1"/>
</dbReference>
<feature type="repeat" description="TPR" evidence="3">
    <location>
        <begin position="661"/>
        <end position="694"/>
    </location>
</feature>
<feature type="repeat" description="TPR" evidence="3">
    <location>
        <begin position="772"/>
        <end position="805"/>
    </location>
</feature>
<feature type="repeat" description="TPR" evidence="3">
    <location>
        <begin position="106"/>
        <end position="139"/>
    </location>
</feature>
<dbReference type="Proteomes" id="UP000673975">
    <property type="component" value="Unassembled WGS sequence"/>
</dbReference>